<organism evidence="2 3">
    <name type="scientific">Anopheles christyi</name>
    <dbReference type="NCBI Taxonomy" id="43041"/>
    <lineage>
        <taxon>Eukaryota</taxon>
        <taxon>Metazoa</taxon>
        <taxon>Ecdysozoa</taxon>
        <taxon>Arthropoda</taxon>
        <taxon>Hexapoda</taxon>
        <taxon>Insecta</taxon>
        <taxon>Pterygota</taxon>
        <taxon>Neoptera</taxon>
        <taxon>Endopterygota</taxon>
        <taxon>Diptera</taxon>
        <taxon>Nematocera</taxon>
        <taxon>Culicoidea</taxon>
        <taxon>Culicidae</taxon>
        <taxon>Anophelinae</taxon>
        <taxon>Anopheles</taxon>
    </lineage>
</organism>
<dbReference type="AlphaFoldDB" id="A0A182KHE7"/>
<dbReference type="Proteomes" id="UP000075881">
    <property type="component" value="Unassembled WGS sequence"/>
</dbReference>
<reference evidence="2" key="2">
    <citation type="submission" date="2020-05" db="UniProtKB">
        <authorList>
            <consortium name="EnsemblMetazoa"/>
        </authorList>
    </citation>
    <scope>IDENTIFICATION</scope>
    <source>
        <strain evidence="2">ACHKN1017</strain>
    </source>
</reference>
<reference evidence="3" key="1">
    <citation type="submission" date="2013-03" db="EMBL/GenBank/DDBJ databases">
        <title>The Genome Sequence of Anopheles christyi ACHKN1017.</title>
        <authorList>
            <consortium name="The Broad Institute Genomics Platform"/>
            <person name="Neafsey D.E."/>
            <person name="Besansky N."/>
            <person name="Walker B."/>
            <person name="Young S.K."/>
            <person name="Zeng Q."/>
            <person name="Gargeya S."/>
            <person name="Fitzgerald M."/>
            <person name="Haas B."/>
            <person name="Abouelleil A."/>
            <person name="Allen A.W."/>
            <person name="Alvarado L."/>
            <person name="Arachchi H.M."/>
            <person name="Berlin A.M."/>
            <person name="Chapman S.B."/>
            <person name="Gainer-Dewar J."/>
            <person name="Goldberg J."/>
            <person name="Griggs A."/>
            <person name="Gujja S."/>
            <person name="Hansen M."/>
            <person name="Howarth C."/>
            <person name="Imamovic A."/>
            <person name="Ireland A."/>
            <person name="Larimer J."/>
            <person name="McCowan C."/>
            <person name="Murphy C."/>
            <person name="Pearson M."/>
            <person name="Poon T.W."/>
            <person name="Priest M."/>
            <person name="Roberts A."/>
            <person name="Saif S."/>
            <person name="Shea T."/>
            <person name="Sisk P."/>
            <person name="Sykes S."/>
            <person name="Wortman J."/>
            <person name="Nusbaum C."/>
            <person name="Birren B."/>
        </authorList>
    </citation>
    <scope>NUCLEOTIDE SEQUENCE [LARGE SCALE GENOMIC DNA]</scope>
    <source>
        <strain evidence="3">ACHKN1017</strain>
    </source>
</reference>
<evidence type="ECO:0000256" key="1">
    <source>
        <dbReference type="SAM" id="Coils"/>
    </source>
</evidence>
<name>A0A182KHE7_9DIPT</name>
<keyword evidence="3" id="KW-1185">Reference proteome</keyword>
<dbReference type="VEuPathDB" id="VectorBase:ACHR010185"/>
<dbReference type="EnsemblMetazoa" id="ACHR010185-RA">
    <property type="protein sequence ID" value="ACHR010185-PA"/>
    <property type="gene ID" value="ACHR010185"/>
</dbReference>
<evidence type="ECO:0000313" key="2">
    <source>
        <dbReference type="EnsemblMetazoa" id="ACHR010185-PA"/>
    </source>
</evidence>
<protein>
    <submittedName>
        <fullName evidence="2">Uncharacterized protein</fullName>
    </submittedName>
</protein>
<evidence type="ECO:0000313" key="3">
    <source>
        <dbReference type="Proteomes" id="UP000075881"/>
    </source>
</evidence>
<sequence>MASIIECEEELACLTRETLEELDQLESTLSWFLSQDFLRTTIRNIDAVGDVALLKTIESDSLTSKENLLVAAALSPWKGNSSENVLKARQQVAINAKELDILYSQMRSGHLENELEKFRVQVRELRSKKHSLQYELNVKQQRLNTEELEISRLIDVLKEIIRDTETTIQCHEQELQKEENILNDVNYLSPLFADLCE</sequence>
<accession>A0A182KHE7</accession>
<feature type="coiled-coil region" evidence="1">
    <location>
        <begin position="108"/>
        <end position="181"/>
    </location>
</feature>
<keyword evidence="1" id="KW-0175">Coiled coil</keyword>
<proteinExistence type="predicted"/>